<sequence length="244" mass="25629">GNTHPCGTCCPGDHGPTPAAARRHSLRIGSGGRGSLLGPRPARLLPRVSDRPRIAAHGPSRRGSPPLSAHHGPSTGRRCPARRLCASCRAPTPSRSSCASSPPPQPVQQPVVQQQPPQPHPQQPPPHQPQLPPMTVDYSELRSIPTLTFTSQSLLRNAHGDDRRPRRGGPGGQGGPPRRGGYTNGKGPQWQPNGSGHDRSEGYRGPPRQSGSGPRGGQHQGRGRPAGNRGPPRNTGVPAAAYAQ</sequence>
<feature type="compositionally biased region" description="Polar residues" evidence="1">
    <location>
        <begin position="145"/>
        <end position="155"/>
    </location>
</feature>
<dbReference type="AlphaFoldDB" id="L7ME90"/>
<feature type="compositionally biased region" description="Gly residues" evidence="1">
    <location>
        <begin position="168"/>
        <end position="184"/>
    </location>
</feature>
<feature type="compositionally biased region" description="Pro residues" evidence="1">
    <location>
        <begin position="116"/>
        <end position="132"/>
    </location>
</feature>
<reference evidence="2" key="1">
    <citation type="submission" date="2012-11" db="EMBL/GenBank/DDBJ databases">
        <authorList>
            <person name="Lucero-Rivera Y.E."/>
            <person name="Tovar-Ramirez D."/>
        </authorList>
    </citation>
    <scope>NUCLEOTIDE SEQUENCE</scope>
    <source>
        <tissue evidence="2">Salivary gland</tissue>
    </source>
</reference>
<name>L7ME90_RHIPC</name>
<proteinExistence type="evidence at transcript level"/>
<evidence type="ECO:0000313" key="2">
    <source>
        <dbReference type="EMBL" id="JAA62132.1"/>
    </source>
</evidence>
<accession>L7ME90</accession>
<dbReference type="EMBL" id="GACK01002902">
    <property type="protein sequence ID" value="JAA62132.1"/>
    <property type="molecule type" value="mRNA"/>
</dbReference>
<reference evidence="2" key="2">
    <citation type="journal article" date="2015" name="J. Proteomics">
        <title>Sexual differences in the sialomes of the zebra tick, Rhipicephalus pulchellus.</title>
        <authorList>
            <person name="Tan A.W."/>
            <person name="Francischetti I.M."/>
            <person name="Slovak M."/>
            <person name="Kini R.M."/>
            <person name="Ribeiro J.M."/>
        </authorList>
    </citation>
    <scope>NUCLEOTIDE SEQUENCE</scope>
    <source>
        <tissue evidence="2">Salivary gland</tissue>
    </source>
</reference>
<organism evidence="2">
    <name type="scientific">Rhipicephalus pulchellus</name>
    <name type="common">Yellow backed tick</name>
    <name type="synonym">Dermacentor pulchellus</name>
    <dbReference type="NCBI Taxonomy" id="72859"/>
    <lineage>
        <taxon>Eukaryota</taxon>
        <taxon>Metazoa</taxon>
        <taxon>Ecdysozoa</taxon>
        <taxon>Arthropoda</taxon>
        <taxon>Chelicerata</taxon>
        <taxon>Arachnida</taxon>
        <taxon>Acari</taxon>
        <taxon>Parasitiformes</taxon>
        <taxon>Ixodida</taxon>
        <taxon>Ixodoidea</taxon>
        <taxon>Ixodidae</taxon>
        <taxon>Rhipicephalinae</taxon>
        <taxon>Rhipicephalus</taxon>
        <taxon>Rhipicephalus</taxon>
    </lineage>
</organism>
<feature type="non-terminal residue" evidence="2">
    <location>
        <position position="1"/>
    </location>
</feature>
<feature type="region of interest" description="Disordered" evidence="1">
    <location>
        <begin position="1"/>
        <end position="244"/>
    </location>
</feature>
<feature type="compositionally biased region" description="Low complexity" evidence="1">
    <location>
        <begin position="36"/>
        <end position="47"/>
    </location>
</feature>
<feature type="compositionally biased region" description="Low complexity" evidence="1">
    <location>
        <begin position="203"/>
        <end position="212"/>
    </location>
</feature>
<feature type="compositionally biased region" description="Low complexity" evidence="1">
    <location>
        <begin position="223"/>
        <end position="234"/>
    </location>
</feature>
<protein>
    <submittedName>
        <fullName evidence="2">Putative pqp secreted protein</fullName>
    </submittedName>
</protein>
<evidence type="ECO:0000256" key="1">
    <source>
        <dbReference type="SAM" id="MobiDB-lite"/>
    </source>
</evidence>